<evidence type="ECO:0000313" key="1">
    <source>
        <dbReference type="EMBL" id="CAK9059462.1"/>
    </source>
</evidence>
<sequence length="478" mass="54293">MGKSLGNISESGRVGFWRHAQNLAPWRNHPCFEQENVSLASLVPLTVHGDGAQFFRDDEHYVYSISSLFGCNGCIQTTLLSKFPIAIIPERWMRSSQAQKSVNQTVAQLVAWSLKCSISGVGPDVGMYGETLTGYRAEMRGVSLGPWKAAYFAFKADLKARKWMHSFSRYYKSKLICDSCLVSSGASDSAMRYKNFSQEAAWPLTTVSHEDYMAMPGTKTTWLQVEGFRLENCAFDFMHNVFLGIARDLCGSSIQVLIRFGWYDHVVGDMDCKLAAVQREMVRDCRACGFFMPKKPVLTEANLGKDDYAQLGTRFKASHVKLIVFWIAKKTQKCSDQAPNHDRITHVLATCAYSLQRCIDLCDNSGLVLDPTAANEASDSLRLHLKTYSWLAAYFHRERLLLFKLRPKHHYVYHQAMQLKAWRININSFSTWDEEGFLGQIKAIATACHGATATYRVYQRYLLVLALMVQRHRELNDM</sequence>
<evidence type="ECO:0000313" key="2">
    <source>
        <dbReference type="Proteomes" id="UP001642484"/>
    </source>
</evidence>
<gene>
    <name evidence="1" type="ORF">CCMP2556_LOCUS29274</name>
</gene>
<proteinExistence type="predicted"/>
<organism evidence="1 2">
    <name type="scientific">Durusdinium trenchii</name>
    <dbReference type="NCBI Taxonomy" id="1381693"/>
    <lineage>
        <taxon>Eukaryota</taxon>
        <taxon>Sar</taxon>
        <taxon>Alveolata</taxon>
        <taxon>Dinophyceae</taxon>
        <taxon>Suessiales</taxon>
        <taxon>Symbiodiniaceae</taxon>
        <taxon>Durusdinium</taxon>
    </lineage>
</organism>
<accession>A0ABP0N9B0</accession>
<reference evidence="1 2" key="1">
    <citation type="submission" date="2024-02" db="EMBL/GenBank/DDBJ databases">
        <authorList>
            <person name="Chen Y."/>
            <person name="Shah S."/>
            <person name="Dougan E. K."/>
            <person name="Thang M."/>
            <person name="Chan C."/>
        </authorList>
    </citation>
    <scope>NUCLEOTIDE SEQUENCE [LARGE SCALE GENOMIC DNA]</scope>
</reference>
<dbReference type="Proteomes" id="UP001642484">
    <property type="component" value="Unassembled WGS sequence"/>
</dbReference>
<keyword evidence="2" id="KW-1185">Reference proteome</keyword>
<dbReference type="EMBL" id="CAXAMN010021423">
    <property type="protein sequence ID" value="CAK9059462.1"/>
    <property type="molecule type" value="Genomic_DNA"/>
</dbReference>
<protein>
    <submittedName>
        <fullName evidence="1">Uncharacterized protein</fullName>
    </submittedName>
</protein>
<name>A0ABP0N9B0_9DINO</name>
<comment type="caution">
    <text evidence="1">The sequence shown here is derived from an EMBL/GenBank/DDBJ whole genome shotgun (WGS) entry which is preliminary data.</text>
</comment>